<name>A0A8I0P155_9ACTN</name>
<evidence type="ECO:0000313" key="2">
    <source>
        <dbReference type="Proteomes" id="UP000629287"/>
    </source>
</evidence>
<protein>
    <submittedName>
        <fullName evidence="1">Uncharacterized protein</fullName>
    </submittedName>
</protein>
<dbReference type="EMBL" id="JADBGF010000001">
    <property type="protein sequence ID" value="MBE1594391.1"/>
    <property type="molecule type" value="Genomic_DNA"/>
</dbReference>
<organism evidence="1 2">
    <name type="scientific">Streptomyces stelliscabiei</name>
    <dbReference type="NCBI Taxonomy" id="146820"/>
    <lineage>
        <taxon>Bacteria</taxon>
        <taxon>Bacillati</taxon>
        <taxon>Actinomycetota</taxon>
        <taxon>Actinomycetes</taxon>
        <taxon>Kitasatosporales</taxon>
        <taxon>Streptomycetaceae</taxon>
        <taxon>Streptomyces</taxon>
    </lineage>
</organism>
<reference evidence="1 2" key="1">
    <citation type="submission" date="2020-10" db="EMBL/GenBank/DDBJ databases">
        <title>Sequencing the genomes of 1000 actinobacteria strains.</title>
        <authorList>
            <person name="Klenk H.-P."/>
        </authorList>
    </citation>
    <scope>NUCLEOTIDE SEQUENCE [LARGE SCALE GENOMIC DNA]</scope>
    <source>
        <strain evidence="1 2">DSM 41803</strain>
    </source>
</reference>
<evidence type="ECO:0000313" key="1">
    <source>
        <dbReference type="EMBL" id="MBE1594391.1"/>
    </source>
</evidence>
<proteinExistence type="predicted"/>
<gene>
    <name evidence="1" type="ORF">H4687_000520</name>
</gene>
<dbReference type="Proteomes" id="UP000629287">
    <property type="component" value="Unassembled WGS sequence"/>
</dbReference>
<sequence>MPTTCFVRALGRPEISQEGRTEVHHGRRKHGHDFWYYLGESCTGVRINTPVVNSDGRMTGR</sequence>
<dbReference type="OrthoDB" id="5124470at2"/>
<accession>A0A8I0P155</accession>
<keyword evidence="2" id="KW-1185">Reference proteome</keyword>
<comment type="caution">
    <text evidence="1">The sequence shown here is derived from an EMBL/GenBank/DDBJ whole genome shotgun (WGS) entry which is preliminary data.</text>
</comment>
<dbReference type="RefSeq" id="WP_159026094.1">
    <property type="nucleotide sequence ID" value="NZ_JARAUG010000019.1"/>
</dbReference>
<dbReference type="AlphaFoldDB" id="A0A8I0P155"/>